<evidence type="ECO:0000313" key="3">
    <source>
        <dbReference type="Proteomes" id="UP000184041"/>
    </source>
</evidence>
<organism evidence="2 3">
    <name type="scientific">Fodinibius roseus</name>
    <dbReference type="NCBI Taxonomy" id="1194090"/>
    <lineage>
        <taxon>Bacteria</taxon>
        <taxon>Pseudomonadati</taxon>
        <taxon>Balneolota</taxon>
        <taxon>Balneolia</taxon>
        <taxon>Balneolales</taxon>
        <taxon>Balneolaceae</taxon>
        <taxon>Fodinibius</taxon>
    </lineage>
</organism>
<protein>
    <submittedName>
        <fullName evidence="2">Transposase</fullName>
    </submittedName>
</protein>
<reference evidence="2 3" key="1">
    <citation type="submission" date="2016-11" db="EMBL/GenBank/DDBJ databases">
        <authorList>
            <person name="Jaros S."/>
            <person name="Januszkiewicz K."/>
            <person name="Wedrychowicz H."/>
        </authorList>
    </citation>
    <scope>NUCLEOTIDE SEQUENCE [LARGE SCALE GENOMIC DNA]</scope>
    <source>
        <strain evidence="2 3">DSM 21986</strain>
    </source>
</reference>
<dbReference type="InterPro" id="IPR002525">
    <property type="entry name" value="Transp_IS110-like_N"/>
</dbReference>
<dbReference type="GO" id="GO:0004803">
    <property type="term" value="F:transposase activity"/>
    <property type="evidence" value="ECO:0007669"/>
    <property type="project" value="InterPro"/>
</dbReference>
<dbReference type="GO" id="GO:0003677">
    <property type="term" value="F:DNA binding"/>
    <property type="evidence" value="ECO:0007669"/>
    <property type="project" value="InterPro"/>
</dbReference>
<dbReference type="AlphaFoldDB" id="A0A1M5G477"/>
<evidence type="ECO:0000313" key="2">
    <source>
        <dbReference type="EMBL" id="SHF98528.1"/>
    </source>
</evidence>
<dbReference type="GO" id="GO:0006313">
    <property type="term" value="P:DNA transposition"/>
    <property type="evidence" value="ECO:0007669"/>
    <property type="project" value="InterPro"/>
</dbReference>
<name>A0A1M5G477_9BACT</name>
<proteinExistence type="predicted"/>
<sequence length="134" mass="15400">MVASPRGIQPPEGFQRLHRWLSSHNCPQQHTIIYIEDTGIYSDRLLASLSRQGWKCALLKTTATKKVAPEHHRKDDRFDARLLAEYGDRYADQIVSFPILRIATTIRWIRRMSISRKECKLAGLQMPASADEVP</sequence>
<dbReference type="RefSeq" id="WP_073066002.1">
    <property type="nucleotide sequence ID" value="NZ_FQUS01000016.1"/>
</dbReference>
<feature type="domain" description="Transposase IS110-like N-terminal" evidence="1">
    <location>
        <begin position="12"/>
        <end position="91"/>
    </location>
</feature>
<evidence type="ECO:0000259" key="1">
    <source>
        <dbReference type="Pfam" id="PF01548"/>
    </source>
</evidence>
<dbReference type="Pfam" id="PF01548">
    <property type="entry name" value="DEDD_Tnp_IS110"/>
    <property type="match status" value="1"/>
</dbReference>
<accession>A0A1M5G477</accession>
<dbReference type="EMBL" id="FQUS01000016">
    <property type="protein sequence ID" value="SHF98528.1"/>
    <property type="molecule type" value="Genomic_DNA"/>
</dbReference>
<keyword evidence="3" id="KW-1185">Reference proteome</keyword>
<dbReference type="Proteomes" id="UP000184041">
    <property type="component" value="Unassembled WGS sequence"/>
</dbReference>
<gene>
    <name evidence="2" type="ORF">SAMN05443144_11678</name>
</gene>